<feature type="domain" description="SHSP" evidence="3">
    <location>
        <begin position="53"/>
        <end position="168"/>
    </location>
</feature>
<comment type="caution">
    <text evidence="4">The sequence shown here is derived from an EMBL/GenBank/DDBJ whole genome shotgun (WGS) entry which is preliminary data.</text>
</comment>
<evidence type="ECO:0000256" key="2">
    <source>
        <dbReference type="RuleBase" id="RU003616"/>
    </source>
</evidence>
<dbReference type="InterPro" id="IPR002068">
    <property type="entry name" value="A-crystallin/Hsp20_dom"/>
</dbReference>
<dbReference type="InterPro" id="IPR031107">
    <property type="entry name" value="Small_HSP"/>
</dbReference>
<dbReference type="InterPro" id="IPR008978">
    <property type="entry name" value="HSP20-like_chaperone"/>
</dbReference>
<evidence type="ECO:0000256" key="1">
    <source>
        <dbReference type="PROSITE-ProRule" id="PRU00285"/>
    </source>
</evidence>
<dbReference type="EMBL" id="JBDIME010000004">
    <property type="protein sequence ID" value="MEN2789532.1"/>
    <property type="molecule type" value="Genomic_DNA"/>
</dbReference>
<dbReference type="Proteomes" id="UP001419910">
    <property type="component" value="Unassembled WGS sequence"/>
</dbReference>
<evidence type="ECO:0000259" key="3">
    <source>
        <dbReference type="PROSITE" id="PS01031"/>
    </source>
</evidence>
<dbReference type="PANTHER" id="PTHR11527">
    <property type="entry name" value="HEAT-SHOCK PROTEIN 20 FAMILY MEMBER"/>
    <property type="match status" value="1"/>
</dbReference>
<sequence>MNDMVTTSAKVQPAATGRSLLRPSTEPLGWLRSEIDRLFEDFGVPVRSAFDFGMRSLVPMPALEMVDDDDAYRLTAELPGLSEKDVEIKVADGVLTFSGEKKETSERKEKDFMLSERRYGAFERQIALPKDVDPDAIKAQVKDGVLTVTLAKDKKAEAKVRKIQVQKA</sequence>
<keyword evidence="5" id="KW-1185">Reference proteome</keyword>
<evidence type="ECO:0000313" key="5">
    <source>
        <dbReference type="Proteomes" id="UP001419910"/>
    </source>
</evidence>
<proteinExistence type="inferred from homology"/>
<gene>
    <name evidence="4" type="ORF">ABC974_07845</name>
</gene>
<dbReference type="SUPFAM" id="SSF49764">
    <property type="entry name" value="HSP20-like chaperones"/>
    <property type="match status" value="1"/>
</dbReference>
<dbReference type="Pfam" id="PF00011">
    <property type="entry name" value="HSP20"/>
    <property type="match status" value="1"/>
</dbReference>
<dbReference type="Gene3D" id="2.60.40.790">
    <property type="match status" value="1"/>
</dbReference>
<accession>A0ABU9Y153</accession>
<reference evidence="4 5" key="1">
    <citation type="submission" date="2024-05" db="EMBL/GenBank/DDBJ databases">
        <authorList>
            <person name="Liu Q."/>
            <person name="Xin Y.-H."/>
        </authorList>
    </citation>
    <scope>NUCLEOTIDE SEQUENCE [LARGE SCALE GENOMIC DNA]</scope>
    <source>
        <strain evidence="4 5">CGMCC 1.10181</strain>
    </source>
</reference>
<organism evidence="4 5">
    <name type="scientific">Sphingomonas oligophenolica</name>
    <dbReference type="NCBI Taxonomy" id="301154"/>
    <lineage>
        <taxon>Bacteria</taxon>
        <taxon>Pseudomonadati</taxon>
        <taxon>Pseudomonadota</taxon>
        <taxon>Alphaproteobacteria</taxon>
        <taxon>Sphingomonadales</taxon>
        <taxon>Sphingomonadaceae</taxon>
        <taxon>Sphingomonas</taxon>
    </lineage>
</organism>
<comment type="similarity">
    <text evidence="1 2">Belongs to the small heat shock protein (HSP20) family.</text>
</comment>
<name>A0ABU9Y153_9SPHN</name>
<dbReference type="CDD" id="cd06464">
    <property type="entry name" value="ACD_sHsps-like"/>
    <property type="match status" value="1"/>
</dbReference>
<evidence type="ECO:0000313" key="4">
    <source>
        <dbReference type="EMBL" id="MEN2789532.1"/>
    </source>
</evidence>
<dbReference type="RefSeq" id="WP_343887168.1">
    <property type="nucleotide sequence ID" value="NZ_BAAAEH010000002.1"/>
</dbReference>
<dbReference type="PROSITE" id="PS01031">
    <property type="entry name" value="SHSP"/>
    <property type="match status" value="1"/>
</dbReference>
<protein>
    <submittedName>
        <fullName evidence="4">Hsp20/alpha crystallin family protein</fullName>
    </submittedName>
</protein>